<dbReference type="AlphaFoldDB" id="A0A9Q3L3M2"/>
<name>A0A9Q3L3M2_9BASI</name>
<keyword evidence="3" id="KW-1185">Reference proteome</keyword>
<evidence type="ECO:0000256" key="1">
    <source>
        <dbReference type="SAM" id="MobiDB-lite"/>
    </source>
</evidence>
<reference evidence="2" key="1">
    <citation type="submission" date="2021-03" db="EMBL/GenBank/DDBJ databases">
        <title>Draft genome sequence of rust myrtle Austropuccinia psidii MF-1, a brazilian biotype.</title>
        <authorList>
            <person name="Quecine M.C."/>
            <person name="Pachon D.M.R."/>
            <person name="Bonatelli M.L."/>
            <person name="Correr F.H."/>
            <person name="Franceschini L.M."/>
            <person name="Leite T.F."/>
            <person name="Margarido G.R.A."/>
            <person name="Almeida C.A."/>
            <person name="Ferrarezi J.A."/>
            <person name="Labate C.A."/>
        </authorList>
    </citation>
    <scope>NUCLEOTIDE SEQUENCE</scope>
    <source>
        <strain evidence="2">MF-1</strain>
    </source>
</reference>
<sequence length="56" mass="6351">EDPNNPSNQMEVESEADSISKKGKERAKSPVEHNTHNKVPYPKGKSQRFPSFLNKI</sequence>
<evidence type="ECO:0000313" key="2">
    <source>
        <dbReference type="EMBL" id="MBW0590627.1"/>
    </source>
</evidence>
<feature type="compositionally biased region" description="Polar residues" evidence="1">
    <location>
        <begin position="1"/>
        <end position="11"/>
    </location>
</feature>
<feature type="compositionally biased region" description="Basic and acidic residues" evidence="1">
    <location>
        <begin position="18"/>
        <end position="35"/>
    </location>
</feature>
<dbReference type="EMBL" id="AVOT02139364">
    <property type="protein sequence ID" value="MBW0590627.1"/>
    <property type="molecule type" value="Genomic_DNA"/>
</dbReference>
<organism evidence="2 3">
    <name type="scientific">Austropuccinia psidii MF-1</name>
    <dbReference type="NCBI Taxonomy" id="1389203"/>
    <lineage>
        <taxon>Eukaryota</taxon>
        <taxon>Fungi</taxon>
        <taxon>Dikarya</taxon>
        <taxon>Basidiomycota</taxon>
        <taxon>Pucciniomycotina</taxon>
        <taxon>Pucciniomycetes</taxon>
        <taxon>Pucciniales</taxon>
        <taxon>Sphaerophragmiaceae</taxon>
        <taxon>Austropuccinia</taxon>
    </lineage>
</organism>
<proteinExistence type="predicted"/>
<dbReference type="Proteomes" id="UP000765509">
    <property type="component" value="Unassembled WGS sequence"/>
</dbReference>
<evidence type="ECO:0000313" key="3">
    <source>
        <dbReference type="Proteomes" id="UP000765509"/>
    </source>
</evidence>
<comment type="caution">
    <text evidence="2">The sequence shown here is derived from an EMBL/GenBank/DDBJ whole genome shotgun (WGS) entry which is preliminary data.</text>
</comment>
<feature type="region of interest" description="Disordered" evidence="1">
    <location>
        <begin position="1"/>
        <end position="56"/>
    </location>
</feature>
<gene>
    <name evidence="2" type="ORF">O181_130342</name>
</gene>
<protein>
    <submittedName>
        <fullName evidence="2">Uncharacterized protein</fullName>
    </submittedName>
</protein>
<accession>A0A9Q3L3M2</accession>
<feature type="non-terminal residue" evidence="2">
    <location>
        <position position="1"/>
    </location>
</feature>